<gene>
    <name evidence="1" type="ORF">ABIA69_002579</name>
</gene>
<evidence type="ECO:0008006" key="3">
    <source>
        <dbReference type="Google" id="ProtNLM"/>
    </source>
</evidence>
<dbReference type="Proteomes" id="UP001549363">
    <property type="component" value="Unassembled WGS sequence"/>
</dbReference>
<name>A0ABV2PKY7_9BACI</name>
<sequence length="190" mass="22201">MLKKQMELLLNGQVNLALLDVEKAYVEQHALLHEGAIQHKTFLHFNVIERCDKLNEELLAEETETFLAMPVQYLQEHAHEFMYVESDRFEVIRVDSFALEYDEAFAVYSALFGLRLQKKQGEFLHTYLTTHLQHENITYSMAFSGQDGLWEVNLALNALEGFSEQQSFGEVFVLLYRFVFELLVELEETL</sequence>
<keyword evidence="2" id="KW-1185">Reference proteome</keyword>
<reference evidence="1 2" key="1">
    <citation type="submission" date="2024-06" db="EMBL/GenBank/DDBJ databases">
        <title>Sorghum-associated microbial communities from plants grown in Nebraska, USA.</title>
        <authorList>
            <person name="Schachtman D."/>
        </authorList>
    </citation>
    <scope>NUCLEOTIDE SEQUENCE [LARGE SCALE GENOMIC DNA]</scope>
    <source>
        <strain evidence="1 2">736</strain>
    </source>
</reference>
<evidence type="ECO:0000313" key="2">
    <source>
        <dbReference type="Proteomes" id="UP001549363"/>
    </source>
</evidence>
<dbReference type="RefSeq" id="WP_354472003.1">
    <property type="nucleotide sequence ID" value="NZ_JBEPSB010000011.1"/>
</dbReference>
<accession>A0ABV2PKY7</accession>
<dbReference type="EMBL" id="JBEPSB010000011">
    <property type="protein sequence ID" value="MET4561411.1"/>
    <property type="molecule type" value="Genomic_DNA"/>
</dbReference>
<comment type="caution">
    <text evidence="1">The sequence shown here is derived from an EMBL/GenBank/DDBJ whole genome shotgun (WGS) entry which is preliminary data.</text>
</comment>
<protein>
    <recommendedName>
        <fullName evidence="3">Branched-chain amino acid aminotransferase</fullName>
    </recommendedName>
</protein>
<proteinExistence type="predicted"/>
<organism evidence="1 2">
    <name type="scientific">Lysinibacillus parviboronicapiens</name>
    <dbReference type="NCBI Taxonomy" id="436516"/>
    <lineage>
        <taxon>Bacteria</taxon>
        <taxon>Bacillati</taxon>
        <taxon>Bacillota</taxon>
        <taxon>Bacilli</taxon>
        <taxon>Bacillales</taxon>
        <taxon>Bacillaceae</taxon>
        <taxon>Lysinibacillus</taxon>
    </lineage>
</organism>
<evidence type="ECO:0000313" key="1">
    <source>
        <dbReference type="EMBL" id="MET4561411.1"/>
    </source>
</evidence>